<accession>A0A2K1DZM7</accession>
<name>A0A2K1DZM7_9FLAO</name>
<sequence length="303" mass="34678">MLDQASKTPIAYATISFGDGQGIFADDEGAFVFTKKLYPDVDTLYISALSYKNVTIPTAELPKTILLEEEISQLDEVVLIANNRKFKEETMEPYLDDDYYHCWLPTIESEIAVYFSNPNDKLKKLSTVHFPITLESRDWEQRKKKNADKKPFSTLFKVKFYKNNNGKPGEVLVYDNIVFRATEKDGDSYDLDVTDNNIIYPENGFFVSLQVLGYTDEAGKLLPNKKYKELKGRDGGIVKIPTNFRPLLPFTNEIETYNTFIKRVFISGNDWVQFKPGSMDSSLLKTGLTNYGIGITYKVYKDE</sequence>
<dbReference type="AlphaFoldDB" id="A0A2K1DZM7"/>
<proteinExistence type="predicted"/>
<dbReference type="Proteomes" id="UP000236641">
    <property type="component" value="Unassembled WGS sequence"/>
</dbReference>
<reference evidence="1 2" key="1">
    <citation type="submission" date="2018-01" db="EMBL/GenBank/DDBJ databases">
        <title>The draft genome of Hanstruepera neustonica JCM19743.</title>
        <authorList>
            <person name="He R.-H."/>
            <person name="Du Z.-J."/>
        </authorList>
    </citation>
    <scope>NUCLEOTIDE SEQUENCE [LARGE SCALE GENOMIC DNA]</scope>
    <source>
        <strain evidence="1 2">JCM19743</strain>
    </source>
</reference>
<protein>
    <recommendedName>
        <fullName evidence="3">3-ketoacyl-ACP reductase</fullName>
    </recommendedName>
</protein>
<gene>
    <name evidence="1" type="ORF">C1T31_07530</name>
</gene>
<dbReference type="OrthoDB" id="1157021at2"/>
<keyword evidence="2" id="KW-1185">Reference proteome</keyword>
<organism evidence="1 2">
    <name type="scientific">Hanstruepera neustonica</name>
    <dbReference type="NCBI Taxonomy" id="1445657"/>
    <lineage>
        <taxon>Bacteria</taxon>
        <taxon>Pseudomonadati</taxon>
        <taxon>Bacteroidota</taxon>
        <taxon>Flavobacteriia</taxon>
        <taxon>Flavobacteriales</taxon>
        <taxon>Flavobacteriaceae</taxon>
        <taxon>Hanstruepera</taxon>
    </lineage>
</organism>
<evidence type="ECO:0000313" key="2">
    <source>
        <dbReference type="Proteomes" id="UP000236641"/>
    </source>
</evidence>
<evidence type="ECO:0000313" key="1">
    <source>
        <dbReference type="EMBL" id="PNQ73471.1"/>
    </source>
</evidence>
<dbReference type="EMBL" id="POWF01000003">
    <property type="protein sequence ID" value="PNQ73471.1"/>
    <property type="molecule type" value="Genomic_DNA"/>
</dbReference>
<comment type="caution">
    <text evidence="1">The sequence shown here is derived from an EMBL/GenBank/DDBJ whole genome shotgun (WGS) entry which is preliminary data.</text>
</comment>
<evidence type="ECO:0008006" key="3">
    <source>
        <dbReference type="Google" id="ProtNLM"/>
    </source>
</evidence>